<organism evidence="2 3">
    <name type="scientific">Dorcoceras hygrometricum</name>
    <dbReference type="NCBI Taxonomy" id="472368"/>
    <lineage>
        <taxon>Eukaryota</taxon>
        <taxon>Viridiplantae</taxon>
        <taxon>Streptophyta</taxon>
        <taxon>Embryophyta</taxon>
        <taxon>Tracheophyta</taxon>
        <taxon>Spermatophyta</taxon>
        <taxon>Magnoliopsida</taxon>
        <taxon>eudicotyledons</taxon>
        <taxon>Gunneridae</taxon>
        <taxon>Pentapetalae</taxon>
        <taxon>asterids</taxon>
        <taxon>lamiids</taxon>
        <taxon>Lamiales</taxon>
        <taxon>Gesneriaceae</taxon>
        <taxon>Didymocarpoideae</taxon>
        <taxon>Trichosporeae</taxon>
        <taxon>Loxocarpinae</taxon>
        <taxon>Dorcoceras</taxon>
    </lineage>
</organism>
<dbReference type="Proteomes" id="UP000250235">
    <property type="component" value="Unassembled WGS sequence"/>
</dbReference>
<sequence length="98" mass="11080">MLRDMNFTVNCSMNDVLCSEFTETPKHKAALFDMHPTKARRVYGTPFSKKMGRCWEGGHFSAILKFLMIVAMSLGGTLMTLIPKVTDHLLRKVSAGWQ</sequence>
<protein>
    <submittedName>
        <fullName evidence="2">Uncharacterized protein</fullName>
    </submittedName>
</protein>
<keyword evidence="3" id="KW-1185">Reference proteome</keyword>
<evidence type="ECO:0000256" key="1">
    <source>
        <dbReference type="SAM" id="Phobius"/>
    </source>
</evidence>
<keyword evidence="1" id="KW-1133">Transmembrane helix</keyword>
<evidence type="ECO:0000313" key="2">
    <source>
        <dbReference type="EMBL" id="KZV25507.1"/>
    </source>
</evidence>
<dbReference type="EMBL" id="KV011870">
    <property type="protein sequence ID" value="KZV25507.1"/>
    <property type="molecule type" value="Genomic_DNA"/>
</dbReference>
<reference evidence="2 3" key="1">
    <citation type="journal article" date="2015" name="Proc. Natl. Acad. Sci. U.S.A.">
        <title>The resurrection genome of Boea hygrometrica: A blueprint for survival of dehydration.</title>
        <authorList>
            <person name="Xiao L."/>
            <person name="Yang G."/>
            <person name="Zhang L."/>
            <person name="Yang X."/>
            <person name="Zhao S."/>
            <person name="Ji Z."/>
            <person name="Zhou Q."/>
            <person name="Hu M."/>
            <person name="Wang Y."/>
            <person name="Chen M."/>
            <person name="Xu Y."/>
            <person name="Jin H."/>
            <person name="Xiao X."/>
            <person name="Hu G."/>
            <person name="Bao F."/>
            <person name="Hu Y."/>
            <person name="Wan P."/>
            <person name="Li L."/>
            <person name="Deng X."/>
            <person name="Kuang T."/>
            <person name="Xiang C."/>
            <person name="Zhu J.K."/>
            <person name="Oliver M.J."/>
            <person name="He Y."/>
        </authorList>
    </citation>
    <scope>NUCLEOTIDE SEQUENCE [LARGE SCALE GENOMIC DNA]</scope>
    <source>
        <strain evidence="3">cv. XS01</strain>
    </source>
</reference>
<keyword evidence="1" id="KW-0472">Membrane</keyword>
<proteinExistence type="predicted"/>
<accession>A0A2Z7B1V0</accession>
<keyword evidence="1" id="KW-0812">Transmembrane</keyword>
<evidence type="ECO:0000313" key="3">
    <source>
        <dbReference type="Proteomes" id="UP000250235"/>
    </source>
</evidence>
<gene>
    <name evidence="2" type="ORF">F511_07217</name>
</gene>
<dbReference type="AlphaFoldDB" id="A0A2Z7B1V0"/>
<feature type="transmembrane region" description="Helical" evidence="1">
    <location>
        <begin position="60"/>
        <end position="82"/>
    </location>
</feature>
<name>A0A2Z7B1V0_9LAMI</name>